<proteinExistence type="predicted"/>
<keyword evidence="3" id="KW-1185">Reference proteome</keyword>
<gene>
    <name evidence="2" type="ORF">psyc5s11_18840</name>
</gene>
<feature type="domain" description="Transposase IS4-like" evidence="1">
    <location>
        <begin position="110"/>
        <end position="226"/>
    </location>
</feature>
<dbReference type="Pfam" id="PF01609">
    <property type="entry name" value="DDE_Tnp_1"/>
    <property type="match status" value="1"/>
</dbReference>
<evidence type="ECO:0000313" key="3">
    <source>
        <dbReference type="Proteomes" id="UP000824633"/>
    </source>
</evidence>
<dbReference type="EMBL" id="AP024849">
    <property type="protein sequence ID" value="BCZ45817.1"/>
    <property type="molecule type" value="Genomic_DNA"/>
</dbReference>
<protein>
    <recommendedName>
        <fullName evidence="1">Transposase IS4-like domain-containing protein</fullName>
    </recommendedName>
</protein>
<sequence>MISYDRILETFENIKTPRIKIIGKLNEMSFTRNRKMPFEDLTRFILAKKGKTTTMELNNYFKEIEKRENTVSKQALSKQRRNLNPEVFVELNKDYVRHIYEQAEIKKYKGYLVTAIDGSSIEIPNTKELQEEYDCKSTGQSIHRTIARAIASGIYDVENNIMINAVLSKRTDGERALAKNNLNSMLDILGDKTNVITIFDRGYISIDLLLTLMGTKIKYLFRLPSTTFGKEQR</sequence>
<dbReference type="Proteomes" id="UP000824633">
    <property type="component" value="Chromosome"/>
</dbReference>
<name>A0ABN6IUE6_9CLOT</name>
<dbReference type="InterPro" id="IPR002559">
    <property type="entry name" value="Transposase_11"/>
</dbReference>
<accession>A0ABN6IUE6</accession>
<evidence type="ECO:0000259" key="1">
    <source>
        <dbReference type="Pfam" id="PF01609"/>
    </source>
</evidence>
<reference evidence="3" key="1">
    <citation type="submission" date="2021-07" db="EMBL/GenBank/DDBJ databases">
        <title>Complete genome sequencing of a Clostridium isolate.</title>
        <authorList>
            <person name="Ueki A."/>
            <person name="Tonouchi A."/>
        </authorList>
    </citation>
    <scope>NUCLEOTIDE SEQUENCE [LARGE SCALE GENOMIC DNA]</scope>
    <source>
        <strain evidence="3">C5S11</strain>
    </source>
</reference>
<evidence type="ECO:0000313" key="2">
    <source>
        <dbReference type="EMBL" id="BCZ45817.1"/>
    </source>
</evidence>
<organism evidence="2 3">
    <name type="scientific">Clostridium gelidum</name>
    <dbReference type="NCBI Taxonomy" id="704125"/>
    <lineage>
        <taxon>Bacteria</taxon>
        <taxon>Bacillati</taxon>
        <taxon>Bacillota</taxon>
        <taxon>Clostridia</taxon>
        <taxon>Eubacteriales</taxon>
        <taxon>Clostridiaceae</taxon>
        <taxon>Clostridium</taxon>
    </lineage>
</organism>